<sequence>MLPSRRALDVGFGLLRARASAPKNVAPIHTDRFECYVAISQLKYRCAITRTLRREAFTEKLAQRRASPPLGNGWKSIQQKSKPQVSQCSGFPTAHRTPPSWSAGFV</sequence>
<dbReference type="AlphaFoldDB" id="A0A1K0JKA7"/>
<feature type="region of interest" description="Disordered" evidence="1">
    <location>
        <begin position="84"/>
        <end position="106"/>
    </location>
</feature>
<proteinExistence type="predicted"/>
<evidence type="ECO:0000313" key="2">
    <source>
        <dbReference type="EMBL" id="SCU86541.1"/>
    </source>
</evidence>
<evidence type="ECO:0000256" key="1">
    <source>
        <dbReference type="SAM" id="MobiDB-lite"/>
    </source>
</evidence>
<protein>
    <submittedName>
        <fullName evidence="2">Uncharacterized protein</fullName>
    </submittedName>
</protein>
<dbReference type="EMBL" id="FMSH01000399">
    <property type="protein sequence ID" value="SCU86541.1"/>
    <property type="molecule type" value="Genomic_DNA"/>
</dbReference>
<gene>
    <name evidence="2" type="ORF">CNECB9_4580005</name>
</gene>
<accession>A0A1K0JKA7</accession>
<name>A0A1K0JKA7_CUPNE</name>
<organism evidence="2">
    <name type="scientific">Cupriavidus necator</name>
    <name type="common">Alcaligenes eutrophus</name>
    <name type="synonym">Ralstonia eutropha</name>
    <dbReference type="NCBI Taxonomy" id="106590"/>
    <lineage>
        <taxon>Bacteria</taxon>
        <taxon>Pseudomonadati</taxon>
        <taxon>Pseudomonadota</taxon>
        <taxon>Betaproteobacteria</taxon>
        <taxon>Burkholderiales</taxon>
        <taxon>Burkholderiaceae</taxon>
        <taxon>Cupriavidus</taxon>
    </lineage>
</organism>
<reference evidence="2" key="1">
    <citation type="submission" date="2016-09" db="EMBL/GenBank/DDBJ databases">
        <authorList>
            <person name="Capua I."/>
            <person name="De Benedictis P."/>
            <person name="Joannis T."/>
            <person name="Lombin L.H."/>
            <person name="Cattoli G."/>
        </authorList>
    </citation>
    <scope>NUCLEOTIDE SEQUENCE</scope>
    <source>
        <strain evidence="2">B9</strain>
    </source>
</reference>